<dbReference type="Proteomes" id="UP001159363">
    <property type="component" value="Chromosome 6"/>
</dbReference>
<dbReference type="Pfam" id="PF00201">
    <property type="entry name" value="UDPGT"/>
    <property type="match status" value="1"/>
</dbReference>
<evidence type="ECO:0000313" key="3">
    <source>
        <dbReference type="Proteomes" id="UP001159363"/>
    </source>
</evidence>
<comment type="caution">
    <text evidence="2">The sequence shown here is derived from an EMBL/GenBank/DDBJ whole genome shotgun (WGS) entry which is preliminary data.</text>
</comment>
<sequence length="132" mass="15350">MIGITSMPLFAPDYDAVGNPSNPSYIPSALLPFSDRMTFFEHLYDTIYVLRVKHFFYNNILPRHQELVDRNFGYFIPKLEELHINVSAVFVNYDNSFHHPIPEVPYCCAHRRTAHCNARTFASSKVKIEIIQ</sequence>
<organism evidence="2 3">
    <name type="scientific">Dryococelus australis</name>
    <dbReference type="NCBI Taxonomy" id="614101"/>
    <lineage>
        <taxon>Eukaryota</taxon>
        <taxon>Metazoa</taxon>
        <taxon>Ecdysozoa</taxon>
        <taxon>Arthropoda</taxon>
        <taxon>Hexapoda</taxon>
        <taxon>Insecta</taxon>
        <taxon>Pterygota</taxon>
        <taxon>Neoptera</taxon>
        <taxon>Polyneoptera</taxon>
        <taxon>Phasmatodea</taxon>
        <taxon>Verophasmatodea</taxon>
        <taxon>Anareolatae</taxon>
        <taxon>Phasmatidae</taxon>
        <taxon>Eurycanthinae</taxon>
        <taxon>Dryococelus</taxon>
    </lineage>
</organism>
<accession>A0ABQ9H3Z2</accession>
<gene>
    <name evidence="2" type="ORF">PR048_019598</name>
</gene>
<dbReference type="SUPFAM" id="SSF53756">
    <property type="entry name" value="UDP-Glycosyltransferase/glycogen phosphorylase"/>
    <property type="match status" value="1"/>
</dbReference>
<dbReference type="InterPro" id="IPR002213">
    <property type="entry name" value="UDP_glucos_trans"/>
</dbReference>
<dbReference type="EMBL" id="JARBHB010000007">
    <property type="protein sequence ID" value="KAJ8878992.1"/>
    <property type="molecule type" value="Genomic_DNA"/>
</dbReference>
<evidence type="ECO:0000256" key="1">
    <source>
        <dbReference type="ARBA" id="ARBA00022679"/>
    </source>
</evidence>
<keyword evidence="3" id="KW-1185">Reference proteome</keyword>
<proteinExistence type="predicted"/>
<keyword evidence="1" id="KW-0808">Transferase</keyword>
<protein>
    <submittedName>
        <fullName evidence="2">Uncharacterized protein</fullName>
    </submittedName>
</protein>
<name>A0ABQ9H3Z2_9NEOP</name>
<reference evidence="2 3" key="1">
    <citation type="submission" date="2023-02" db="EMBL/GenBank/DDBJ databases">
        <title>LHISI_Scaffold_Assembly.</title>
        <authorList>
            <person name="Stuart O.P."/>
            <person name="Cleave R."/>
            <person name="Magrath M.J.L."/>
            <person name="Mikheyev A.S."/>
        </authorList>
    </citation>
    <scope>NUCLEOTIDE SEQUENCE [LARGE SCALE GENOMIC DNA]</scope>
    <source>
        <strain evidence="2">Daus_M_001</strain>
        <tissue evidence="2">Leg muscle</tissue>
    </source>
</reference>
<evidence type="ECO:0000313" key="2">
    <source>
        <dbReference type="EMBL" id="KAJ8878992.1"/>
    </source>
</evidence>